<protein>
    <submittedName>
        <fullName evidence="2">Uncharacterized protein</fullName>
    </submittedName>
</protein>
<dbReference type="EMBL" id="KZ678427">
    <property type="protein sequence ID" value="PSR88561.1"/>
    <property type="molecule type" value="Genomic_DNA"/>
</dbReference>
<keyword evidence="1" id="KW-1133">Transmembrane helix</keyword>
<keyword evidence="1" id="KW-0812">Transmembrane</keyword>
<accession>A0A2T3AA81</accession>
<feature type="non-terminal residue" evidence="2">
    <location>
        <position position="73"/>
    </location>
</feature>
<evidence type="ECO:0000313" key="3">
    <source>
        <dbReference type="Proteomes" id="UP000241462"/>
    </source>
</evidence>
<evidence type="ECO:0000256" key="1">
    <source>
        <dbReference type="SAM" id="Phobius"/>
    </source>
</evidence>
<dbReference type="Proteomes" id="UP000241462">
    <property type="component" value="Unassembled WGS sequence"/>
</dbReference>
<proteinExistence type="predicted"/>
<organism evidence="2 3">
    <name type="scientific">Coniella lustricola</name>
    <dbReference type="NCBI Taxonomy" id="2025994"/>
    <lineage>
        <taxon>Eukaryota</taxon>
        <taxon>Fungi</taxon>
        <taxon>Dikarya</taxon>
        <taxon>Ascomycota</taxon>
        <taxon>Pezizomycotina</taxon>
        <taxon>Sordariomycetes</taxon>
        <taxon>Sordariomycetidae</taxon>
        <taxon>Diaporthales</taxon>
        <taxon>Schizoparmaceae</taxon>
        <taxon>Coniella</taxon>
    </lineage>
</organism>
<feature type="transmembrane region" description="Helical" evidence="1">
    <location>
        <begin position="9"/>
        <end position="32"/>
    </location>
</feature>
<keyword evidence="3" id="KW-1185">Reference proteome</keyword>
<keyword evidence="1" id="KW-0472">Membrane</keyword>
<dbReference type="AlphaFoldDB" id="A0A2T3AA81"/>
<evidence type="ECO:0000313" key="2">
    <source>
        <dbReference type="EMBL" id="PSR88561.1"/>
    </source>
</evidence>
<dbReference type="InParanoid" id="A0A2T3AA81"/>
<reference evidence="2 3" key="1">
    <citation type="journal article" date="2018" name="Mycol. Prog.">
        <title>Coniella lustricola, a new species from submerged detritus.</title>
        <authorList>
            <person name="Raudabaugh D.B."/>
            <person name="Iturriaga T."/>
            <person name="Carver A."/>
            <person name="Mondo S."/>
            <person name="Pangilinan J."/>
            <person name="Lipzen A."/>
            <person name="He G."/>
            <person name="Amirebrahimi M."/>
            <person name="Grigoriev I.V."/>
            <person name="Miller A.N."/>
        </authorList>
    </citation>
    <scope>NUCLEOTIDE SEQUENCE [LARGE SCALE GENOMIC DNA]</scope>
    <source>
        <strain evidence="2 3">B22-T-1</strain>
    </source>
</reference>
<name>A0A2T3AA81_9PEZI</name>
<gene>
    <name evidence="2" type="ORF">BD289DRAFT_432076</name>
</gene>
<sequence length="73" mass="8289">MLEGKRQQLFALDICMCASILWACICGSFVWGKKHVELLPVFVFYIDPMLIPSKSAMIPKLPLFKSFKVAILI</sequence>